<name>A0AAD5SS09_9FUNG</name>
<evidence type="ECO:0000313" key="3">
    <source>
        <dbReference type="Proteomes" id="UP001211907"/>
    </source>
</evidence>
<sequence>MTIEDSEEDLCPVCDGECTCKTNALSASSSTSAPPTIKTKSQQILLVPSKLTSAPLVPKNTPPTLTQKPRLVVIPPKKTPPPIPKTPKPDYSRRILSCAADIVLDQDGNAWKSKSNNKKPGPREFAKMTHLPHSDLLKDAPVMKLVGTIWIVEPATPTPIMRKKSDILLKTALVKQQLLQIQPKPLLSLTKTHNISPTDLENQKMLLLSERLVKIKNPFFDSSSSDSDKGNNNSKQKQNGIAYSNDELSVSNNNNCIENKKTDIAKNNKSFSNSSTSSDNSSWDSDSESAVNLATSNYYIADDSDISDAELNRNHGYVKSPFKQYAAAATISNSTSSISSNVFEEYEESDPQTDDSSSEINSDSESEISIESFSDLDSSVAVNNDRLLKDRDSMEIDVIFAATAESDDLDATDSEMDMFVENALYGGWSTTSEEDVDEKDFTFDNDDDDGGGEEQRLNDAFDDANWMSDFRPASEFSDAFLDFGFKSQIGVDFADTGGKSESAVDFLDGLPQSTRNFFDSESAVVMGYDDVAAIEEQLAALSQGILLPSSVSSSSPPTKEKTYRAYEIAKVGPNGEIIKTTKQLTIPNKFKALPVSKKRVSSVGKKSTTAGKKSAANSAAVAENNTLTSGNSTFTSSPGSSSSALRRLKNLLMAAISNSGTPSSRGSSSGPNVLNALVNSLKSIGGGSIQSKNALNALFELKKTLSSKPAKGSNGEESGNAVTNIAALAVIAAAVAASSKVKQQTNLSGNKKEPSNQEAQVQKTLEEILTAIPTLQKQSSNSSSNSSTPTAKSDKKDMTLDDFLDTAALESLFDSNNKSNDDSDDKDGEVFSKWTRIPIGTFRQSRRPSLSKVSKKDFKKAFRHTKHSAPAITLPALLGDVGGGNQLEINSSNILGWKSFKSESNNNSGVELYVPVSPSAFSFYQSPRLVNEFSELRDMPPLSMSDIYDDIFNEGLEAQTGFKKWNAKRKQK</sequence>
<proteinExistence type="predicted"/>
<protein>
    <submittedName>
        <fullName evidence="2">Uncharacterized protein</fullName>
    </submittedName>
</protein>
<feature type="region of interest" description="Disordered" evidence="1">
    <location>
        <begin position="342"/>
        <end position="372"/>
    </location>
</feature>
<feature type="compositionally biased region" description="Acidic residues" evidence="1">
    <location>
        <begin position="344"/>
        <end position="368"/>
    </location>
</feature>
<keyword evidence="3" id="KW-1185">Reference proteome</keyword>
<reference evidence="2" key="1">
    <citation type="submission" date="2020-05" db="EMBL/GenBank/DDBJ databases">
        <title>Phylogenomic resolution of chytrid fungi.</title>
        <authorList>
            <person name="Stajich J.E."/>
            <person name="Amses K."/>
            <person name="Simmons R."/>
            <person name="Seto K."/>
            <person name="Myers J."/>
            <person name="Bonds A."/>
            <person name="Quandt C.A."/>
            <person name="Barry K."/>
            <person name="Liu P."/>
            <person name="Grigoriev I."/>
            <person name="Longcore J.E."/>
            <person name="James T.Y."/>
        </authorList>
    </citation>
    <scope>NUCLEOTIDE SEQUENCE</scope>
    <source>
        <strain evidence="2">JEL0513</strain>
    </source>
</reference>
<feature type="compositionally biased region" description="Low complexity" evidence="1">
    <location>
        <begin position="267"/>
        <end position="284"/>
    </location>
</feature>
<evidence type="ECO:0000256" key="1">
    <source>
        <dbReference type="SAM" id="MobiDB-lite"/>
    </source>
</evidence>
<dbReference type="Proteomes" id="UP001211907">
    <property type="component" value="Unassembled WGS sequence"/>
</dbReference>
<evidence type="ECO:0000313" key="2">
    <source>
        <dbReference type="EMBL" id="KAJ3092069.1"/>
    </source>
</evidence>
<feature type="region of interest" description="Disordered" evidence="1">
    <location>
        <begin position="601"/>
        <end position="622"/>
    </location>
</feature>
<organism evidence="2 3">
    <name type="scientific">Physocladia obscura</name>
    <dbReference type="NCBI Taxonomy" id="109957"/>
    <lineage>
        <taxon>Eukaryota</taxon>
        <taxon>Fungi</taxon>
        <taxon>Fungi incertae sedis</taxon>
        <taxon>Chytridiomycota</taxon>
        <taxon>Chytridiomycota incertae sedis</taxon>
        <taxon>Chytridiomycetes</taxon>
        <taxon>Chytridiales</taxon>
        <taxon>Chytriomycetaceae</taxon>
        <taxon>Physocladia</taxon>
    </lineage>
</organism>
<dbReference type="EMBL" id="JADGJH010003290">
    <property type="protein sequence ID" value="KAJ3092069.1"/>
    <property type="molecule type" value="Genomic_DNA"/>
</dbReference>
<feature type="region of interest" description="Disordered" evidence="1">
    <location>
        <begin position="267"/>
        <end position="287"/>
    </location>
</feature>
<dbReference type="AlphaFoldDB" id="A0AAD5SS09"/>
<gene>
    <name evidence="2" type="ORF">HK100_007034</name>
</gene>
<accession>A0AAD5SS09</accession>
<feature type="region of interest" description="Disordered" evidence="1">
    <location>
        <begin position="220"/>
        <end position="248"/>
    </location>
</feature>
<feature type="compositionally biased region" description="Low complexity" evidence="1">
    <location>
        <begin position="221"/>
        <end position="240"/>
    </location>
</feature>
<feature type="region of interest" description="Disordered" evidence="1">
    <location>
        <begin position="773"/>
        <end position="798"/>
    </location>
</feature>
<comment type="caution">
    <text evidence="2">The sequence shown here is derived from an EMBL/GenBank/DDBJ whole genome shotgun (WGS) entry which is preliminary data.</text>
</comment>